<evidence type="ECO:0000313" key="15">
    <source>
        <dbReference type="EMBL" id="OAT52982.1"/>
    </source>
</evidence>
<feature type="transmembrane region" description="Helical" evidence="13">
    <location>
        <begin position="45"/>
        <end position="62"/>
    </location>
</feature>
<evidence type="ECO:0000256" key="1">
    <source>
        <dbReference type="ARBA" id="ARBA00001970"/>
    </source>
</evidence>
<keyword evidence="16" id="KW-1185">Reference proteome</keyword>
<gene>
    <name evidence="15" type="ORF">M989_02203</name>
</gene>
<keyword evidence="5" id="KW-0349">Heme</keyword>
<dbReference type="AlphaFoldDB" id="A0A1B7JYL1"/>
<dbReference type="SUPFAM" id="SSF81342">
    <property type="entry name" value="Transmembrane di-heme cytochromes"/>
    <property type="match status" value="1"/>
</dbReference>
<comment type="cofactor">
    <cofactor evidence="1">
        <name>heme b</name>
        <dbReference type="ChEBI" id="CHEBI:60344"/>
    </cofactor>
</comment>
<organism evidence="15 16">
    <name type="scientific">Kluyvera georgiana ATCC 51603</name>
    <dbReference type="NCBI Taxonomy" id="1354264"/>
    <lineage>
        <taxon>Bacteria</taxon>
        <taxon>Pseudomonadati</taxon>
        <taxon>Pseudomonadota</taxon>
        <taxon>Gammaproteobacteria</taxon>
        <taxon>Enterobacterales</taxon>
        <taxon>Enterobacteriaceae</taxon>
        <taxon>Kluyvera</taxon>
    </lineage>
</organism>
<name>A0A1B7JYL1_9ENTR</name>
<evidence type="ECO:0000256" key="12">
    <source>
        <dbReference type="ARBA" id="ARBA00037975"/>
    </source>
</evidence>
<keyword evidence="7" id="KW-0479">Metal-binding</keyword>
<evidence type="ECO:0000256" key="11">
    <source>
        <dbReference type="ARBA" id="ARBA00023136"/>
    </source>
</evidence>
<keyword evidence="9 13" id="KW-1133">Transmembrane helix</keyword>
<keyword evidence="4" id="KW-1003">Cell membrane</keyword>
<evidence type="ECO:0000256" key="5">
    <source>
        <dbReference type="ARBA" id="ARBA00022617"/>
    </source>
</evidence>
<evidence type="ECO:0000256" key="9">
    <source>
        <dbReference type="ARBA" id="ARBA00022989"/>
    </source>
</evidence>
<comment type="caution">
    <text evidence="15">The sequence shown here is derived from an EMBL/GenBank/DDBJ whole genome shotgun (WGS) entry which is preliminary data.</text>
</comment>
<evidence type="ECO:0000256" key="6">
    <source>
        <dbReference type="ARBA" id="ARBA00022692"/>
    </source>
</evidence>
<accession>A0A1B7JYL1</accession>
<dbReference type="NCBIfam" id="NF008566">
    <property type="entry name" value="PRK11513.1"/>
    <property type="match status" value="1"/>
</dbReference>
<dbReference type="InterPro" id="IPR011577">
    <property type="entry name" value="Cyt_b561_bac/Ni-Hgenase"/>
</dbReference>
<dbReference type="Pfam" id="PF01292">
    <property type="entry name" value="Ni_hydr_CYTB"/>
    <property type="match status" value="1"/>
</dbReference>
<dbReference type="InterPro" id="IPR052168">
    <property type="entry name" value="Cytochrome_b561_oxidase"/>
</dbReference>
<feature type="domain" description="Cytochrome b561 bacterial/Ni-hydrogenase" evidence="14">
    <location>
        <begin position="40"/>
        <end position="207"/>
    </location>
</feature>
<protein>
    <submittedName>
        <fullName evidence="15">Cytochrome b561</fullName>
    </submittedName>
</protein>
<keyword evidence="6 13" id="KW-0812">Transmembrane</keyword>
<proteinExistence type="inferred from homology"/>
<dbReference type="Proteomes" id="UP000078386">
    <property type="component" value="Unassembled WGS sequence"/>
</dbReference>
<feature type="transmembrane region" description="Helical" evidence="13">
    <location>
        <begin position="74"/>
        <end position="97"/>
    </location>
</feature>
<comment type="subcellular location">
    <subcellularLocation>
        <location evidence="2">Cell membrane</location>
        <topology evidence="2">Multi-pass membrane protein</topology>
    </subcellularLocation>
</comment>
<evidence type="ECO:0000259" key="14">
    <source>
        <dbReference type="Pfam" id="PF01292"/>
    </source>
</evidence>
<reference evidence="15 16" key="1">
    <citation type="submission" date="2016-04" db="EMBL/GenBank/DDBJ databases">
        <title>ATOL: Assembling a taxonomically balanced genome-scale reconstruction of the evolutionary history of the Enterobacteriaceae.</title>
        <authorList>
            <person name="Plunkett G.III."/>
            <person name="Neeno-Eckwall E.C."/>
            <person name="Glasner J.D."/>
            <person name="Perna N.T."/>
        </authorList>
    </citation>
    <scope>NUCLEOTIDE SEQUENCE [LARGE SCALE GENOMIC DNA]</scope>
    <source>
        <strain evidence="15 16">ATCC 51603</strain>
    </source>
</reference>
<evidence type="ECO:0000256" key="7">
    <source>
        <dbReference type="ARBA" id="ARBA00022723"/>
    </source>
</evidence>
<dbReference type="EMBL" id="LXEU01000046">
    <property type="protein sequence ID" value="OAT52982.1"/>
    <property type="molecule type" value="Genomic_DNA"/>
</dbReference>
<evidence type="ECO:0000256" key="3">
    <source>
        <dbReference type="ARBA" id="ARBA00022448"/>
    </source>
</evidence>
<dbReference type="PANTHER" id="PTHR30529">
    <property type="entry name" value="CYTOCHROME B561"/>
    <property type="match status" value="1"/>
</dbReference>
<dbReference type="InterPro" id="IPR016174">
    <property type="entry name" value="Di-haem_cyt_TM"/>
</dbReference>
<dbReference type="GO" id="GO:0046872">
    <property type="term" value="F:metal ion binding"/>
    <property type="evidence" value="ECO:0007669"/>
    <property type="project" value="UniProtKB-KW"/>
</dbReference>
<evidence type="ECO:0000256" key="4">
    <source>
        <dbReference type="ARBA" id="ARBA00022475"/>
    </source>
</evidence>
<dbReference type="PATRIC" id="fig|1354264.4.peg.2288"/>
<dbReference type="GO" id="GO:0022904">
    <property type="term" value="P:respiratory electron transport chain"/>
    <property type="evidence" value="ECO:0007669"/>
    <property type="project" value="InterPro"/>
</dbReference>
<evidence type="ECO:0000256" key="2">
    <source>
        <dbReference type="ARBA" id="ARBA00004651"/>
    </source>
</evidence>
<feature type="transmembrane region" description="Helical" evidence="13">
    <location>
        <begin position="117"/>
        <end position="141"/>
    </location>
</feature>
<evidence type="ECO:0000313" key="16">
    <source>
        <dbReference type="Proteomes" id="UP000078386"/>
    </source>
</evidence>
<feature type="transmembrane region" description="Helical" evidence="13">
    <location>
        <begin position="178"/>
        <end position="197"/>
    </location>
</feature>
<keyword evidence="11 13" id="KW-0472">Membrane</keyword>
<keyword evidence="3" id="KW-0813">Transport</keyword>
<comment type="similarity">
    <text evidence="12">Belongs to the cytochrome b561 family.</text>
</comment>
<evidence type="ECO:0000256" key="10">
    <source>
        <dbReference type="ARBA" id="ARBA00023004"/>
    </source>
</evidence>
<keyword evidence="10" id="KW-0408">Iron</keyword>
<keyword evidence="8" id="KW-0249">Electron transport</keyword>
<dbReference type="PANTHER" id="PTHR30529:SF4">
    <property type="entry name" value="SUPEROXIDE OXIDASE CYBB"/>
    <property type="match status" value="1"/>
</dbReference>
<dbReference type="GO" id="GO:0020037">
    <property type="term" value="F:heme binding"/>
    <property type="evidence" value="ECO:0007669"/>
    <property type="project" value="TreeGrafter"/>
</dbReference>
<dbReference type="GO" id="GO:0009055">
    <property type="term" value="F:electron transfer activity"/>
    <property type="evidence" value="ECO:0007669"/>
    <property type="project" value="InterPro"/>
</dbReference>
<evidence type="ECO:0000256" key="8">
    <source>
        <dbReference type="ARBA" id="ARBA00022982"/>
    </source>
</evidence>
<sequence>MLFCATNLYRYEKVNEFLRKRGYFAFYITFQSVPVMNDKYSRLQIAIHWLVFLLVVVAYAAMELRGLFPRSDRPMINMVHVSCGISILVLMVARLLIRLKRPAPPIVPKPKPMMTGLAHLGHLAIYLLFIALPVIGLLLMYNRGNPWLAFGLTMPHAAEANFDLVDTLKQYHVILANLGYWLIGLHALAALAHHYIWKDNTLLRMMPRKR</sequence>
<dbReference type="GO" id="GO:0005886">
    <property type="term" value="C:plasma membrane"/>
    <property type="evidence" value="ECO:0007669"/>
    <property type="project" value="UniProtKB-SubCell"/>
</dbReference>
<evidence type="ECO:0000256" key="13">
    <source>
        <dbReference type="SAM" id="Phobius"/>
    </source>
</evidence>